<sequence length="353" mass="39897">MEPSIFYIPSTILMEILSKLPISTICNCKCVCSYFRNLISDPQFSQLILSRSSPSLLLCSNDSRESSLYSIESINTCDVESDIDDDICIPSSTLLKFYPGCDGPAEGLEVLSSCNGLICFHWPRTCNPYVICNPVINEYVIVPQIEKRGFDQCSSGFGFCSGTNQYKVLRLLYRRTGFGVTGKIKLEAEINTLGTNLWRRVGDALSCLHWYPSGCFLNGALHWMLGVSLEQIKIGVLKDGLSIFHRPINYMLDIWVMKDYAAQESWTKDFVIKIPNPYNNIVCQPLMVLSNSDILMSYALSTLLSWNTRDGSIRKGNTLEHFTAMSTVGDRHLVYKLCDVPWLFYGYVMRCET</sequence>
<dbReference type="PANTHER" id="PTHR31672:SF13">
    <property type="entry name" value="F-BOX PROTEIN CPR30-LIKE"/>
    <property type="match status" value="1"/>
</dbReference>
<protein>
    <recommendedName>
        <fullName evidence="1">F-box domain-containing protein</fullName>
    </recommendedName>
</protein>
<organism evidence="2 3">
    <name type="scientific">Rhododendron williamsianum</name>
    <dbReference type="NCBI Taxonomy" id="262921"/>
    <lineage>
        <taxon>Eukaryota</taxon>
        <taxon>Viridiplantae</taxon>
        <taxon>Streptophyta</taxon>
        <taxon>Embryophyta</taxon>
        <taxon>Tracheophyta</taxon>
        <taxon>Spermatophyta</taxon>
        <taxon>Magnoliopsida</taxon>
        <taxon>eudicotyledons</taxon>
        <taxon>Gunneridae</taxon>
        <taxon>Pentapetalae</taxon>
        <taxon>asterids</taxon>
        <taxon>Ericales</taxon>
        <taxon>Ericaceae</taxon>
        <taxon>Ericoideae</taxon>
        <taxon>Rhodoreae</taxon>
        <taxon>Rhododendron</taxon>
    </lineage>
</organism>
<dbReference type="SUPFAM" id="SSF81383">
    <property type="entry name" value="F-box domain"/>
    <property type="match status" value="1"/>
</dbReference>
<gene>
    <name evidence="2" type="ORF">C3L33_11803</name>
</gene>
<dbReference type="PANTHER" id="PTHR31672">
    <property type="entry name" value="BNACNNG10540D PROTEIN"/>
    <property type="match status" value="1"/>
</dbReference>
<dbReference type="Proteomes" id="UP000428333">
    <property type="component" value="Linkage Group LG07"/>
</dbReference>
<dbReference type="InterPro" id="IPR001810">
    <property type="entry name" value="F-box_dom"/>
</dbReference>
<accession>A0A6A4L793</accession>
<dbReference type="EMBL" id="QEFC01001736">
    <property type="protein sequence ID" value="KAE9456306.1"/>
    <property type="molecule type" value="Genomic_DNA"/>
</dbReference>
<dbReference type="InterPro" id="IPR017451">
    <property type="entry name" value="F-box-assoc_interact_dom"/>
</dbReference>
<dbReference type="OrthoDB" id="610337at2759"/>
<evidence type="ECO:0000313" key="3">
    <source>
        <dbReference type="Proteomes" id="UP000428333"/>
    </source>
</evidence>
<dbReference type="AlphaFoldDB" id="A0A6A4L793"/>
<evidence type="ECO:0000259" key="1">
    <source>
        <dbReference type="PROSITE" id="PS50181"/>
    </source>
</evidence>
<dbReference type="Pfam" id="PF12937">
    <property type="entry name" value="F-box-like"/>
    <property type="match status" value="1"/>
</dbReference>
<proteinExistence type="predicted"/>
<dbReference type="InterPro" id="IPR050796">
    <property type="entry name" value="SCF_F-box_component"/>
</dbReference>
<dbReference type="InterPro" id="IPR036047">
    <property type="entry name" value="F-box-like_dom_sf"/>
</dbReference>
<keyword evidence="3" id="KW-1185">Reference proteome</keyword>
<dbReference type="PROSITE" id="PS50181">
    <property type="entry name" value="FBOX"/>
    <property type="match status" value="1"/>
</dbReference>
<dbReference type="Gene3D" id="1.20.1280.50">
    <property type="match status" value="1"/>
</dbReference>
<comment type="caution">
    <text evidence="2">The sequence shown here is derived from an EMBL/GenBank/DDBJ whole genome shotgun (WGS) entry which is preliminary data.</text>
</comment>
<name>A0A6A4L793_9ERIC</name>
<reference evidence="2 3" key="1">
    <citation type="journal article" date="2019" name="Genome Biol. Evol.">
        <title>The Rhododendron genome and chromosomal organization provide insight into shared whole-genome duplications across the heath family (Ericaceae).</title>
        <authorList>
            <person name="Soza V.L."/>
            <person name="Lindsley D."/>
            <person name="Waalkes A."/>
            <person name="Ramage E."/>
            <person name="Patwardhan R.P."/>
            <person name="Burton J.N."/>
            <person name="Adey A."/>
            <person name="Kumar A."/>
            <person name="Qiu R."/>
            <person name="Shendure J."/>
            <person name="Hall B."/>
        </authorList>
    </citation>
    <scope>NUCLEOTIDE SEQUENCE [LARGE SCALE GENOMIC DNA]</scope>
    <source>
        <strain evidence="2">RSF 1966-606</strain>
    </source>
</reference>
<dbReference type="InterPro" id="IPR013187">
    <property type="entry name" value="F-box-assoc_dom_typ3"/>
</dbReference>
<evidence type="ECO:0000313" key="2">
    <source>
        <dbReference type="EMBL" id="KAE9456306.1"/>
    </source>
</evidence>
<dbReference type="Pfam" id="PF08268">
    <property type="entry name" value="FBA_3"/>
    <property type="match status" value="1"/>
</dbReference>
<feature type="non-terminal residue" evidence="2">
    <location>
        <position position="1"/>
    </location>
</feature>
<feature type="domain" description="F-box" evidence="1">
    <location>
        <begin position="2"/>
        <end position="47"/>
    </location>
</feature>
<dbReference type="SMART" id="SM00256">
    <property type="entry name" value="FBOX"/>
    <property type="match status" value="1"/>
</dbReference>
<dbReference type="NCBIfam" id="TIGR01640">
    <property type="entry name" value="F_box_assoc_1"/>
    <property type="match status" value="1"/>
</dbReference>